<evidence type="ECO:0000256" key="3">
    <source>
        <dbReference type="ARBA" id="ARBA00011738"/>
    </source>
</evidence>
<keyword evidence="6 10" id="KW-0808">Transferase</keyword>
<dbReference type="PANTHER" id="PTHR11776">
    <property type="entry name" value="ADENINE PHOSPHORIBOSYLTRANSFERASE"/>
    <property type="match status" value="1"/>
</dbReference>
<dbReference type="InterPro" id="IPR050120">
    <property type="entry name" value="Adenine_PRTase"/>
</dbReference>
<evidence type="ECO:0000256" key="7">
    <source>
        <dbReference type="ARBA" id="ARBA00022726"/>
    </source>
</evidence>
<comment type="similarity">
    <text evidence="2">Belongs to the purine/pyrimidine phosphoribosyltransferase family.</text>
</comment>
<keyword evidence="7" id="KW-0660">Purine salvage</keyword>
<gene>
    <name evidence="10" type="ORF">SAMN04488103_105135</name>
</gene>
<name>A0A1H8GRN9_9RHOB</name>
<sequence>MTDLNSPDLHSPRDNRWYLSLMSPNTKGPKFAWLDPTSIYINQAAFGDLLDDLCAEIAPDTVDVVGGCDAMGFVLGAALAARLNRGFLPIRKAGKLCVETDRVEFSNYSGREQGMEMRQPAFATGTRVLLVDQWIETGGTMDGAIRLVERQGGSVAGLVAVAMETNARTAGYRARYRCVTAVLPGSRWQTQCDAQNLDSFATYQAERTFPTAGRSSAA</sequence>
<dbReference type="EMBL" id="FOCE01000005">
    <property type="protein sequence ID" value="SEN46157.1"/>
    <property type="molecule type" value="Genomic_DNA"/>
</dbReference>
<organism evidence="10 11">
    <name type="scientific">Gemmobacter aquatilis</name>
    <dbReference type="NCBI Taxonomy" id="933059"/>
    <lineage>
        <taxon>Bacteria</taxon>
        <taxon>Pseudomonadati</taxon>
        <taxon>Pseudomonadota</taxon>
        <taxon>Alphaproteobacteria</taxon>
        <taxon>Rhodobacterales</taxon>
        <taxon>Paracoccaceae</taxon>
        <taxon>Gemmobacter</taxon>
    </lineage>
</organism>
<accession>A0A1H8GRN9</accession>
<evidence type="ECO:0000256" key="4">
    <source>
        <dbReference type="ARBA" id="ARBA00022490"/>
    </source>
</evidence>
<evidence type="ECO:0000256" key="2">
    <source>
        <dbReference type="ARBA" id="ARBA00008391"/>
    </source>
</evidence>
<dbReference type="SUPFAM" id="SSF53271">
    <property type="entry name" value="PRTase-like"/>
    <property type="match status" value="1"/>
</dbReference>
<protein>
    <submittedName>
        <fullName evidence="10">Adenine phosphoribosyltransferase</fullName>
    </submittedName>
</protein>
<keyword evidence="4" id="KW-0963">Cytoplasm</keyword>
<evidence type="ECO:0000256" key="5">
    <source>
        <dbReference type="ARBA" id="ARBA00022676"/>
    </source>
</evidence>
<comment type="subcellular location">
    <subcellularLocation>
        <location evidence="1">Cytoplasm</location>
    </subcellularLocation>
</comment>
<evidence type="ECO:0000313" key="11">
    <source>
        <dbReference type="Proteomes" id="UP000198761"/>
    </source>
</evidence>
<evidence type="ECO:0000256" key="6">
    <source>
        <dbReference type="ARBA" id="ARBA00022679"/>
    </source>
</evidence>
<dbReference type="RefSeq" id="WP_091301146.1">
    <property type="nucleotide sequence ID" value="NZ_FOCE01000005.1"/>
</dbReference>
<dbReference type="AlphaFoldDB" id="A0A1H8GRN9"/>
<dbReference type="GO" id="GO:0005737">
    <property type="term" value="C:cytoplasm"/>
    <property type="evidence" value="ECO:0007669"/>
    <property type="project" value="UniProtKB-SubCell"/>
</dbReference>
<dbReference type="STRING" id="933059.SAMN04488103_105135"/>
<feature type="domain" description="Phosphoribosyltransferase" evidence="9">
    <location>
        <begin position="45"/>
        <end position="183"/>
    </location>
</feature>
<dbReference type="Pfam" id="PF00156">
    <property type="entry name" value="Pribosyltran"/>
    <property type="match status" value="1"/>
</dbReference>
<dbReference type="GO" id="GO:0003999">
    <property type="term" value="F:adenine phosphoribosyltransferase activity"/>
    <property type="evidence" value="ECO:0007669"/>
    <property type="project" value="TreeGrafter"/>
</dbReference>
<dbReference type="InterPro" id="IPR000836">
    <property type="entry name" value="PRTase_dom"/>
</dbReference>
<dbReference type="GO" id="GO:0006166">
    <property type="term" value="P:purine ribonucleoside salvage"/>
    <property type="evidence" value="ECO:0007669"/>
    <property type="project" value="UniProtKB-KW"/>
</dbReference>
<dbReference type="CDD" id="cd06223">
    <property type="entry name" value="PRTases_typeI"/>
    <property type="match status" value="1"/>
</dbReference>
<comment type="pathway">
    <text evidence="8">Purine metabolism.</text>
</comment>
<dbReference type="Proteomes" id="UP000198761">
    <property type="component" value="Unassembled WGS sequence"/>
</dbReference>
<keyword evidence="11" id="KW-1185">Reference proteome</keyword>
<evidence type="ECO:0000313" key="10">
    <source>
        <dbReference type="EMBL" id="SEN46157.1"/>
    </source>
</evidence>
<reference evidence="10 11" key="1">
    <citation type="submission" date="2016-10" db="EMBL/GenBank/DDBJ databases">
        <authorList>
            <person name="de Groot N.N."/>
        </authorList>
    </citation>
    <scope>NUCLEOTIDE SEQUENCE [LARGE SCALE GENOMIC DNA]</scope>
    <source>
        <strain evidence="10 11">DSM 3857</strain>
    </source>
</reference>
<evidence type="ECO:0000256" key="8">
    <source>
        <dbReference type="ARBA" id="ARBA00025704"/>
    </source>
</evidence>
<comment type="subunit">
    <text evidence="3">Homodimer.</text>
</comment>
<dbReference type="PANTHER" id="PTHR11776:SF7">
    <property type="entry name" value="PHOSPHORIBOSYLTRANSFERASE DOMAIN-CONTAINING PROTEIN"/>
    <property type="match status" value="1"/>
</dbReference>
<dbReference type="OrthoDB" id="7740853at2"/>
<evidence type="ECO:0000256" key="1">
    <source>
        <dbReference type="ARBA" id="ARBA00004496"/>
    </source>
</evidence>
<dbReference type="Gene3D" id="3.40.50.2020">
    <property type="match status" value="1"/>
</dbReference>
<evidence type="ECO:0000259" key="9">
    <source>
        <dbReference type="Pfam" id="PF00156"/>
    </source>
</evidence>
<dbReference type="InterPro" id="IPR029057">
    <property type="entry name" value="PRTase-like"/>
</dbReference>
<keyword evidence="5 10" id="KW-0328">Glycosyltransferase</keyword>
<proteinExistence type="inferred from homology"/>